<dbReference type="GO" id="GO:0051018">
    <property type="term" value="F:protein kinase A binding"/>
    <property type="evidence" value="ECO:0007669"/>
    <property type="project" value="TreeGrafter"/>
</dbReference>
<proteinExistence type="predicted"/>
<keyword evidence="3" id="KW-1185">Reference proteome</keyword>
<evidence type="ECO:0000313" key="2">
    <source>
        <dbReference type="EMBL" id="TNN03767.1"/>
    </source>
</evidence>
<organism evidence="2 3">
    <name type="scientific">Takifugu bimaculatus</name>
    <dbReference type="NCBI Taxonomy" id="433685"/>
    <lineage>
        <taxon>Eukaryota</taxon>
        <taxon>Metazoa</taxon>
        <taxon>Chordata</taxon>
        <taxon>Craniata</taxon>
        <taxon>Vertebrata</taxon>
        <taxon>Euteleostomi</taxon>
        <taxon>Actinopterygii</taxon>
        <taxon>Neopterygii</taxon>
        <taxon>Teleostei</taxon>
        <taxon>Neoteleostei</taxon>
        <taxon>Acanthomorphata</taxon>
        <taxon>Eupercaria</taxon>
        <taxon>Tetraodontiformes</taxon>
        <taxon>Tetradontoidea</taxon>
        <taxon>Tetraodontidae</taxon>
        <taxon>Takifugu</taxon>
    </lineage>
</organism>
<dbReference type="Proteomes" id="UP000516260">
    <property type="component" value="Chromosome 1"/>
</dbReference>
<dbReference type="GO" id="GO:0008104">
    <property type="term" value="P:intracellular protein localization"/>
    <property type="evidence" value="ECO:0007669"/>
    <property type="project" value="TreeGrafter"/>
</dbReference>
<dbReference type="EMBL" id="SWLE01000001">
    <property type="protein sequence ID" value="TNN03767.1"/>
    <property type="molecule type" value="Genomic_DNA"/>
</dbReference>
<evidence type="ECO:0000313" key="3">
    <source>
        <dbReference type="Proteomes" id="UP000516260"/>
    </source>
</evidence>
<evidence type="ECO:0000256" key="1">
    <source>
        <dbReference type="SAM" id="MobiDB-lite"/>
    </source>
</evidence>
<dbReference type="InterPro" id="IPR008382">
    <property type="entry name" value="SPHK1-interactor_AKAP_110"/>
</dbReference>
<feature type="region of interest" description="Disordered" evidence="1">
    <location>
        <begin position="1626"/>
        <end position="1647"/>
    </location>
</feature>
<protein>
    <recommendedName>
        <fullName evidence="4">A-kinase anchor 110kDa C-terminal domain-containing protein</fullName>
    </recommendedName>
</protein>
<feature type="region of interest" description="Disordered" evidence="1">
    <location>
        <begin position="748"/>
        <end position="773"/>
    </location>
</feature>
<evidence type="ECO:0008006" key="4">
    <source>
        <dbReference type="Google" id="ProtNLM"/>
    </source>
</evidence>
<dbReference type="PANTHER" id="PTHR10226">
    <property type="entry name" value="A KINASE ANCHOR PROTEIN"/>
    <property type="match status" value="1"/>
</dbReference>
<dbReference type="PANTHER" id="PTHR10226:SF3">
    <property type="entry name" value="A-KINASE ANCHOR PROTEIN 11"/>
    <property type="match status" value="1"/>
</dbReference>
<name>A0A4Z2CHQ5_9TELE</name>
<feature type="region of interest" description="Disordered" evidence="1">
    <location>
        <begin position="1266"/>
        <end position="1306"/>
    </location>
</feature>
<feature type="compositionally biased region" description="Low complexity" evidence="1">
    <location>
        <begin position="1275"/>
        <end position="1289"/>
    </location>
</feature>
<feature type="compositionally biased region" description="Basic and acidic residues" evidence="1">
    <location>
        <begin position="1291"/>
        <end position="1306"/>
    </location>
</feature>
<reference evidence="2 3" key="1">
    <citation type="submission" date="2019-04" db="EMBL/GenBank/DDBJ databases">
        <title>The sequence and de novo assembly of Takifugu bimaculatus genome using PacBio and Hi-C technologies.</title>
        <authorList>
            <person name="Xu P."/>
            <person name="Liu B."/>
            <person name="Zhou Z."/>
        </authorList>
    </citation>
    <scope>NUCLEOTIDE SEQUENCE [LARGE SCALE GENOMIC DNA]</scope>
    <source>
        <strain evidence="2">TB-2018</strain>
        <tissue evidence="2">Muscle</tissue>
    </source>
</reference>
<feature type="region of interest" description="Disordered" evidence="1">
    <location>
        <begin position="911"/>
        <end position="931"/>
    </location>
</feature>
<feature type="compositionally biased region" description="Basic and acidic residues" evidence="1">
    <location>
        <begin position="1636"/>
        <end position="1647"/>
    </location>
</feature>
<accession>A0A4Z2CHQ5</accession>
<dbReference type="GO" id="GO:0005737">
    <property type="term" value="C:cytoplasm"/>
    <property type="evidence" value="ECO:0007669"/>
    <property type="project" value="TreeGrafter"/>
</dbReference>
<feature type="compositionally biased region" description="Polar residues" evidence="1">
    <location>
        <begin position="748"/>
        <end position="763"/>
    </location>
</feature>
<feature type="compositionally biased region" description="Low complexity" evidence="1">
    <location>
        <begin position="825"/>
        <end position="835"/>
    </location>
</feature>
<comment type="caution">
    <text evidence="2">The sequence shown here is derived from an EMBL/GenBank/DDBJ whole genome shotgun (WGS) entry which is preliminary data.</text>
</comment>
<gene>
    <name evidence="2" type="ORF">fugu_000796</name>
</gene>
<feature type="region of interest" description="Disordered" evidence="1">
    <location>
        <begin position="817"/>
        <end position="846"/>
    </location>
</feature>
<sequence>MDTYTRIRGAPLRSRSSVRKETVHDCSVQCVKSLLRNKKELCSVDLELPPRESRSLTEIHYVCLPRLCEEDDISHQALLSLPGGLYEILRSVHIQNLKNDEVLLLKDARTLALLKDAGSLCWLKTVCVLRHNPSSSFSVGALMDLLGCYIAGVRYALELQTLQTCTTVPNQTEEDDTNQSVSSIEDDFVTALEHLEEEDTGGKPLSSSYHLCKKRDVALQTIPAHSRRKESPASCIIMSSTSEKVSTKRSSCHDVSVPVQKSSVLESQWTPFKPRGCVPSPLTHVSESEESECSSPSPIIFLDEVGYQKSLLAKLDIPQLPGEPREQVEDSDSEVSEFFDSFDQFDDLGELCSERSTLTLPLDITSIPATQKKTPQSCTSGLVSKNVPRTCSTKGMNPQRFDQSSLPANVKKPTPLKPDSAYTFLTEGSDSSWPVQCPSEDNGGLLFSPVTFSAFSPLVDCSTTMEYFWKTDGEDSPGLHKPNNLCSLFKRYSDFASSLSKEILESVCGYKSAVDISENKNLSCVCHKEFRNTSGYMMKLSEIQETVTVAKIQKKLPCLKDGIQRFATDLVQISLGSALRDLQKSVSCTSTLCHLAARLTSSVFQMAFHEIGMRYAYLLKERAISGLASLLVGEALSGALKEFLMIKNQIFHSTVKCFAANLAEELVFEGTMEVCQFSHPSTPITPSECFFGHKQSGNDEVVSSYASDLSESVIQEVFIELSQTYFAFPSEAAISVSLDNIYVSTEKTSTGTCSASDSQQSVSAKPAATEEADADGTCTVPKALCIISGMASGIPVPQASQVLSHVSLKHVEPYQQLSFSHNPQSSSESLKESASNTITTTVGRLHSHEIETPVSEIESSQSKSPLQNFSGGMVDLIVNGACDIITSSKMKKSLGDCADFLTKTIGTQRDSNEEIVGREAPNPPRKQENDREGCRYDCRYFGYVKKDDSGSQDDLLTLLDQNSSGTPDIPPNPQKSKDLSKKTQKIPKLTKLSTKIPPATPPPIPSCHPRRGSGEPPVANRAELSYKLLRSVSDQINAKEDEDKRLEEEEVIGINCEEARSSREIGRRPVCRVSKKESLYAEWLACHILSMATEMDGLGMEKGEGNLSFSAEGRASVTHFSERTLNTLWVYAGEVAGEVISDVMQTVSSAQQCPYHRVLKKRCNNRCSAECLYYSCHPSQTSANDYRDRSAGLLADKLSKDITASVLRSPTSASRTLASGSSSPSLEYPSEIVTNKFAGYLIKVLKKEGSSRDLVYHSTKLDLTHADPKLKQKPSPSHFHSSSCNTSSSLKNREAPGNDGPRCSETHREHTDLANFAESLANNITCDATLKLVSSARLPKSLTDSCLYRKSRLADTTDHLIRHSFSCPFIDKESEAKRSVHDGVCKNRAKHAIRHYANKTVDNTLEMSLCSIGRSSHKPQEIHSSDKHTRVLSEMSLHGQTAEQKAHHYCCSPDGPHCPEVKRHSHQPVLHKKKRMPECQARAESLCSLEVPKIHIDQYHKTAFAEEMVAIAMETAKHELSNTSLNVESGIGHDGTSYDNSLTAEITTSTLSKTCHDANISFSRREATEPSVSQQLSVGDDSLGSWSNLSFEDDSSSFLHLSDSTNGNSSSWSSLGLEGEAYEEHISFSPSDSDNTEDKESGVKEESSETLCVDRTCRTTLVIVNSDIRGNGCDPQHASVDPQLRSMLQWVAASLADIPHIQLTRDKDLKQLPAVVQRVREKKWKVGELLHAVLQYCDVLHSSHAREEDVQADRGLNHTPLFQWILDHV</sequence>
<feature type="region of interest" description="Disordered" evidence="1">
    <location>
        <begin position="952"/>
        <end position="1016"/>
    </location>
</feature>